<protein>
    <recommendedName>
        <fullName evidence="3">ATP-binding protein</fullName>
    </recommendedName>
</protein>
<comment type="caution">
    <text evidence="1">The sequence shown here is derived from an EMBL/GenBank/DDBJ whole genome shotgun (WGS) entry which is preliminary data.</text>
</comment>
<evidence type="ECO:0000313" key="2">
    <source>
        <dbReference type="Proteomes" id="UP000661607"/>
    </source>
</evidence>
<proteinExistence type="predicted"/>
<dbReference type="EMBL" id="JADBEF010000001">
    <property type="protein sequence ID" value="MBE1559782.1"/>
    <property type="molecule type" value="Genomic_DNA"/>
</dbReference>
<reference evidence="1 2" key="1">
    <citation type="submission" date="2020-10" db="EMBL/GenBank/DDBJ databases">
        <title>Sequencing the genomes of 1000 actinobacteria strains.</title>
        <authorList>
            <person name="Klenk H.-P."/>
        </authorList>
    </citation>
    <scope>NUCLEOTIDE SEQUENCE [LARGE SCALE GENOMIC DNA]</scope>
    <source>
        <strain evidence="1 2">DSM 43748</strain>
    </source>
</reference>
<sequence>MALDFDISSAPRRPADFVALVEAIFGASDADEGTWLEWKSTLDLASKHGCHHIARAIIGFANRMPDEAARFTEGRAYLVVGVEPKNLQGIKPIDVVDLGKGVDPYLGNPGPRWRPTYVNVTLPSGSAQVLIIEVEAPRWGDPIFCMRKALLPTLEGAIYIRGNGDTRPPKAREIDALGERIRQGAQQVEVEVLVRAGAPVQPVDTSDQAVRQWLQIKERLAVESLLSWERSREVEHDDLARRFYQSGTLTGIHALSEALGKGRGQGLIRHIAEGRTPQKYREQVGAYLQRLADSWRQALLPGAAAHVAPIEFELNNLLAANLAEVEVRLYVPGNVHAVRPRPLTSRVANDSFVDLPHPPQPYGPRQASLIDIYPGLHSTPRMSPFTTMPGNAPSPPRPHIDNGGSTTITFPAVHLRPHHRVRLDPIVLVVEAPVPAVITARWWATSTSMNGTAQGQLSIPVADEPLPLAVVLTEGCVQLTVYLDLD</sequence>
<name>A0ABR9KE13_9ACTN</name>
<gene>
    <name evidence="1" type="ORF">H4W81_002561</name>
</gene>
<evidence type="ECO:0000313" key="1">
    <source>
        <dbReference type="EMBL" id="MBE1559782.1"/>
    </source>
</evidence>
<evidence type="ECO:0008006" key="3">
    <source>
        <dbReference type="Google" id="ProtNLM"/>
    </source>
</evidence>
<keyword evidence="2" id="KW-1185">Reference proteome</keyword>
<organism evidence="1 2">
    <name type="scientific">Nonomuraea africana</name>
    <dbReference type="NCBI Taxonomy" id="46171"/>
    <lineage>
        <taxon>Bacteria</taxon>
        <taxon>Bacillati</taxon>
        <taxon>Actinomycetota</taxon>
        <taxon>Actinomycetes</taxon>
        <taxon>Streptosporangiales</taxon>
        <taxon>Streptosporangiaceae</taxon>
        <taxon>Nonomuraea</taxon>
    </lineage>
</organism>
<dbReference type="Proteomes" id="UP000661607">
    <property type="component" value="Unassembled WGS sequence"/>
</dbReference>
<accession>A0ABR9KE13</accession>
<dbReference type="RefSeq" id="WP_192775004.1">
    <property type="nucleotide sequence ID" value="NZ_BAAASY010000045.1"/>
</dbReference>